<dbReference type="PROSITE" id="PS51257">
    <property type="entry name" value="PROKAR_LIPOPROTEIN"/>
    <property type="match status" value="1"/>
</dbReference>
<keyword evidence="6" id="KW-1185">Reference proteome</keyword>
<dbReference type="SUPFAM" id="SSF52058">
    <property type="entry name" value="L domain-like"/>
    <property type="match status" value="1"/>
</dbReference>
<protein>
    <submittedName>
        <fullName evidence="7">Probable LRR receptor-like serine/threonine-protein kinase At1g06840</fullName>
    </submittedName>
</protein>
<evidence type="ECO:0000313" key="7">
    <source>
        <dbReference type="RefSeq" id="XP_016651657.1"/>
    </source>
</evidence>
<dbReference type="Gene3D" id="3.80.10.10">
    <property type="entry name" value="Ribonuclease Inhibitor"/>
    <property type="match status" value="1"/>
</dbReference>
<keyword evidence="2 4" id="KW-0732">Signal</keyword>
<dbReference type="InterPro" id="IPR013210">
    <property type="entry name" value="LRR_N_plant-typ"/>
</dbReference>
<reference evidence="6" key="1">
    <citation type="journal article" date="2012" name="Nat. Commun.">
        <title>The genome of Prunus mume.</title>
        <authorList>
            <person name="Zhang Q."/>
            <person name="Chen W."/>
            <person name="Sun L."/>
            <person name="Zhao F."/>
            <person name="Huang B."/>
            <person name="Yang W."/>
            <person name="Tao Y."/>
            <person name="Wang J."/>
            <person name="Yuan Z."/>
            <person name="Fan G."/>
            <person name="Xing Z."/>
            <person name="Han C."/>
            <person name="Pan H."/>
            <person name="Zhong X."/>
            <person name="Shi W."/>
            <person name="Liang X."/>
            <person name="Du D."/>
            <person name="Sun F."/>
            <person name="Xu Z."/>
            <person name="Hao R."/>
            <person name="Lv T."/>
            <person name="Lv Y."/>
            <person name="Zheng Z."/>
            <person name="Sun M."/>
            <person name="Luo L."/>
            <person name="Cai M."/>
            <person name="Gao Y."/>
            <person name="Wang J."/>
            <person name="Yin Y."/>
            <person name="Xu X."/>
            <person name="Cheng T."/>
            <person name="Wang J."/>
        </authorList>
    </citation>
    <scope>NUCLEOTIDE SEQUENCE [LARGE SCALE GENOMIC DNA]</scope>
</reference>
<evidence type="ECO:0000313" key="6">
    <source>
        <dbReference type="Proteomes" id="UP000694861"/>
    </source>
</evidence>
<reference evidence="7" key="2">
    <citation type="submission" date="2025-08" db="UniProtKB">
        <authorList>
            <consortium name="RefSeq"/>
        </authorList>
    </citation>
    <scope>IDENTIFICATION</scope>
</reference>
<evidence type="ECO:0000256" key="2">
    <source>
        <dbReference type="ARBA" id="ARBA00022729"/>
    </source>
</evidence>
<feature type="chain" id="PRO_5045118839" evidence="4">
    <location>
        <begin position="25"/>
        <end position="133"/>
    </location>
</feature>
<proteinExistence type="predicted"/>
<dbReference type="InterPro" id="IPR032675">
    <property type="entry name" value="LRR_dom_sf"/>
</dbReference>
<evidence type="ECO:0000256" key="1">
    <source>
        <dbReference type="ARBA" id="ARBA00022614"/>
    </source>
</evidence>
<dbReference type="Pfam" id="PF08263">
    <property type="entry name" value="LRRNT_2"/>
    <property type="match status" value="1"/>
</dbReference>
<dbReference type="GeneID" id="107881719"/>
<keyword evidence="3" id="KW-0677">Repeat</keyword>
<evidence type="ECO:0000256" key="4">
    <source>
        <dbReference type="SAM" id="SignalP"/>
    </source>
</evidence>
<dbReference type="Proteomes" id="UP000694861">
    <property type="component" value="Linkage group LG1"/>
</dbReference>
<organism evidence="6 7">
    <name type="scientific">Prunus mume</name>
    <name type="common">Japanese apricot</name>
    <name type="synonym">Armeniaca mume</name>
    <dbReference type="NCBI Taxonomy" id="102107"/>
    <lineage>
        <taxon>Eukaryota</taxon>
        <taxon>Viridiplantae</taxon>
        <taxon>Streptophyta</taxon>
        <taxon>Embryophyta</taxon>
        <taxon>Tracheophyta</taxon>
        <taxon>Spermatophyta</taxon>
        <taxon>Magnoliopsida</taxon>
        <taxon>eudicotyledons</taxon>
        <taxon>Gunneridae</taxon>
        <taxon>Pentapetalae</taxon>
        <taxon>rosids</taxon>
        <taxon>fabids</taxon>
        <taxon>Rosales</taxon>
        <taxon>Rosaceae</taxon>
        <taxon>Amygdaloideae</taxon>
        <taxon>Amygdaleae</taxon>
        <taxon>Prunus</taxon>
    </lineage>
</organism>
<accession>A0ABM1LW80</accession>
<feature type="signal peptide" evidence="4">
    <location>
        <begin position="1"/>
        <end position="24"/>
    </location>
</feature>
<dbReference type="RefSeq" id="XP_016651657.1">
    <property type="nucleotide sequence ID" value="XM_016796171.1"/>
</dbReference>
<keyword evidence="1" id="KW-0433">Leucine-rich repeat</keyword>
<evidence type="ECO:0000256" key="3">
    <source>
        <dbReference type="ARBA" id="ARBA00022737"/>
    </source>
</evidence>
<dbReference type="PANTHER" id="PTHR47988">
    <property type="entry name" value="SOMATIC EMBRYOGENESIS RECEPTOR KINASE 1"/>
    <property type="match status" value="1"/>
</dbReference>
<evidence type="ECO:0000259" key="5">
    <source>
        <dbReference type="Pfam" id="PF08263"/>
    </source>
</evidence>
<name>A0ABM1LW80_PRUMU</name>
<sequence length="133" mass="14754">MLRMRVCGCVIALLCSCFVLLAVAQVTHPSEVNALRAVKSSLSDPRKHLKNWNNGDPCKSNWTGVFCFNNTVGADGYLHLEELQLQNMNLSGSLAPELGQLSHLLILDFMWNELSGTYRQESMALNSLLIAVF</sequence>
<feature type="domain" description="Leucine-rich repeat-containing N-terminal plant-type" evidence="5">
    <location>
        <begin position="28"/>
        <end position="67"/>
    </location>
</feature>
<gene>
    <name evidence="7" type="primary">LOC107881719</name>
</gene>